<evidence type="ECO:0000313" key="3">
    <source>
        <dbReference type="EMBL" id="MBD3107476.1"/>
    </source>
</evidence>
<organism evidence="3 4">
    <name type="scientific">Peribacillus faecalis</name>
    <dbReference type="NCBI Taxonomy" id="2772559"/>
    <lineage>
        <taxon>Bacteria</taxon>
        <taxon>Bacillati</taxon>
        <taxon>Bacillota</taxon>
        <taxon>Bacilli</taxon>
        <taxon>Bacillales</taxon>
        <taxon>Bacillaceae</taxon>
        <taxon>Peribacillus</taxon>
    </lineage>
</organism>
<accession>A0A927CU36</accession>
<dbReference type="Pfam" id="PF10087">
    <property type="entry name" value="DUF2325"/>
    <property type="match status" value="1"/>
</dbReference>
<feature type="coiled-coil region" evidence="2">
    <location>
        <begin position="82"/>
        <end position="109"/>
    </location>
</feature>
<dbReference type="AlphaFoldDB" id="A0A927CU36"/>
<comment type="similarity">
    <text evidence="1">Belongs to the UPF0751 family.</text>
</comment>
<keyword evidence="4" id="KW-1185">Reference proteome</keyword>
<dbReference type="RefSeq" id="WP_190997025.1">
    <property type="nucleotide sequence ID" value="NZ_JACXSI010000007.1"/>
</dbReference>
<dbReference type="InterPro" id="IPR016772">
    <property type="entry name" value="UCP020408"/>
</dbReference>
<gene>
    <name evidence="3" type="ORF">IEO70_03785</name>
</gene>
<keyword evidence="2" id="KW-0175">Coiled coil</keyword>
<comment type="caution">
    <text evidence="3">The sequence shown here is derived from an EMBL/GenBank/DDBJ whole genome shotgun (WGS) entry which is preliminary data.</text>
</comment>
<feature type="coiled-coil region" evidence="2">
    <location>
        <begin position="433"/>
        <end position="518"/>
    </location>
</feature>
<sequence>MLISDVKPDIGSMVSFFDYRHHFYTKVIIYFTHNEINMRAILLFAENITLERLEVYVNGNWVEKKGNPHLYGLVLTQHQSVHEIAKRIRDNEQQEKAQLEERFRAFICELAEQFPKTMPSLYPTRCVVADDFLSIMVYVENGEDIVTSKIETNLYFPDDSNDVQTLLNSYRAEILKSVMRENDAFYMMTIPYEGDKLQYVSVYLEGYCSHCHDWKKSYLRTMLELNPDTIAAENEKLLVPFVGKFMCPTCEAEVADERVVVKDTMTGRTVREQEIVYCRLLGSKENEREIRNILHVALGHQAYFEGYEDYFWNAYCYAALQNWDEFLHELTNVELQHGLEVFGIYEDDSLLEEVSQQFLSDEEKMDFWRKANEETIAHYLMITVFGWNIPKEIERIGLNRAEFIFRYLPCPPELENLRRELISQLFIKSPEELTMLQETMNAQKRQIHALRQENGRLTNKLGEAYKQVSKAEEKSHCDSQIVRNKADIQKIHHLKGLIEELKNEIERLTIENPQEELIEEVELTEEPIEEGICSDDVLEGKTILILGGYRTHLDNQHRTYQVITHDTRRLDPDFYERLKKADIIVVLTRYISHRAMWEAKEYAILEQKPIYYTSFTNIPRIAHMIAVKEQQM</sequence>
<reference evidence="3" key="1">
    <citation type="submission" date="2020-09" db="EMBL/GenBank/DDBJ databases">
        <title>Bacillus faecalis sp. nov., a moderately halophilic bacterium isolated from cow faeces.</title>
        <authorList>
            <person name="Jiang L."/>
            <person name="Lee J."/>
        </authorList>
    </citation>
    <scope>NUCLEOTIDE SEQUENCE</scope>
    <source>
        <strain evidence="3">AGMB 02131</strain>
    </source>
</reference>
<dbReference type="EMBL" id="JACXSI010000007">
    <property type="protein sequence ID" value="MBD3107476.1"/>
    <property type="molecule type" value="Genomic_DNA"/>
</dbReference>
<name>A0A927CU36_9BACI</name>
<dbReference type="Proteomes" id="UP000602076">
    <property type="component" value="Unassembled WGS sequence"/>
</dbReference>
<proteinExistence type="inferred from homology"/>
<evidence type="ECO:0000256" key="2">
    <source>
        <dbReference type="SAM" id="Coils"/>
    </source>
</evidence>
<evidence type="ECO:0000256" key="1">
    <source>
        <dbReference type="ARBA" id="ARBA00007189"/>
    </source>
</evidence>
<protein>
    <submittedName>
        <fullName evidence="3">DUF2325 domain-containing protein</fullName>
    </submittedName>
</protein>
<evidence type="ECO:0000313" key="4">
    <source>
        <dbReference type="Proteomes" id="UP000602076"/>
    </source>
</evidence>